<proteinExistence type="predicted"/>
<dbReference type="KEGG" id="bgoe:IFJ75_01945"/>
<keyword evidence="3" id="KW-1185">Reference proteome</keyword>
<accession>A0A975GYL8</accession>
<name>A0A975GYL8_9CAUL</name>
<sequence length="305" mass="34075">MRDQVTKRTRYPGPITEAKKHPHDLVERGFATDEALARVLDRYPADLFDINLYDYDAEGQVSLRTGARGKLSGDKLLEAIQAGRLWVNLRDAQNGCPDLWNAAMGEFRKIEAAYPGLKAVRNAGQLIISSPVARVPYHFDPAGVVLFHLRGRKRIFVYPGDEAHLPERNMEQIVARQTTEELPYVRAFEADAQVMDLEPGEALTWPLYAPHRVENLDRFCVSLSMDFQTWPSRFRNGALYTNAVMRSRGGSPRFTEGMSTPELAARWAASLALKKVGGLKSKLDSFERDFEPQVGAADGAGALRA</sequence>
<feature type="domain" description="JmjC" evidence="1">
    <location>
        <begin position="99"/>
        <end position="244"/>
    </location>
</feature>
<dbReference type="SUPFAM" id="SSF51197">
    <property type="entry name" value="Clavaminate synthase-like"/>
    <property type="match status" value="1"/>
</dbReference>
<dbReference type="Proteomes" id="UP000663918">
    <property type="component" value="Chromosome"/>
</dbReference>
<dbReference type="Gene3D" id="2.60.120.650">
    <property type="entry name" value="Cupin"/>
    <property type="match status" value="1"/>
</dbReference>
<organism evidence="2 3">
    <name type="scientific">Brevundimonas goettingensis</name>
    <dbReference type="NCBI Taxonomy" id="2774190"/>
    <lineage>
        <taxon>Bacteria</taxon>
        <taxon>Pseudomonadati</taxon>
        <taxon>Pseudomonadota</taxon>
        <taxon>Alphaproteobacteria</taxon>
        <taxon>Caulobacterales</taxon>
        <taxon>Caulobacteraceae</taxon>
        <taxon>Brevundimonas</taxon>
    </lineage>
</organism>
<dbReference type="InterPro" id="IPR003347">
    <property type="entry name" value="JmjC_dom"/>
</dbReference>
<dbReference type="PROSITE" id="PS51184">
    <property type="entry name" value="JMJC"/>
    <property type="match status" value="1"/>
</dbReference>
<reference evidence="2" key="1">
    <citation type="submission" date="2020-09" db="EMBL/GenBank/DDBJ databases">
        <title>Brevundimonas sp. LVF2 isolated from a puddle in Goettingen, Germany.</title>
        <authorList>
            <person name="Friedrich I."/>
            <person name="Klassen A."/>
            <person name="Hannes N."/>
            <person name="Schneider D."/>
            <person name="Hertel R."/>
            <person name="Daniel R."/>
        </authorList>
    </citation>
    <scope>NUCLEOTIDE SEQUENCE</scope>
    <source>
        <strain evidence="2">LVF2</strain>
    </source>
</reference>
<dbReference type="EMBL" id="CP062222">
    <property type="protein sequence ID" value="QTC91720.1"/>
    <property type="molecule type" value="Genomic_DNA"/>
</dbReference>
<dbReference type="AlphaFoldDB" id="A0A975GYL8"/>
<dbReference type="Pfam" id="PF13621">
    <property type="entry name" value="Cupin_8"/>
    <property type="match status" value="1"/>
</dbReference>
<evidence type="ECO:0000313" key="3">
    <source>
        <dbReference type="Proteomes" id="UP000663918"/>
    </source>
</evidence>
<protein>
    <submittedName>
        <fullName evidence="2">Transcriptional regulator</fullName>
    </submittedName>
</protein>
<evidence type="ECO:0000259" key="1">
    <source>
        <dbReference type="PROSITE" id="PS51184"/>
    </source>
</evidence>
<gene>
    <name evidence="2" type="ORF">IFJ75_01945</name>
</gene>
<dbReference type="InterPro" id="IPR041667">
    <property type="entry name" value="Cupin_8"/>
</dbReference>
<evidence type="ECO:0000313" key="2">
    <source>
        <dbReference type="EMBL" id="QTC91720.1"/>
    </source>
</evidence>